<sequence length="115" mass="13328">MKKVYFLQTCDTCKRILKEVNTEGFELQNIKENAVNAAQLDEMYALSGSYEALFNKRARLYASLGLKDKNLSESEFKKYLLEEYTFLKRPVFLVDGEIFIGNSKKVIEKLKEKIG</sequence>
<dbReference type="AlphaFoldDB" id="A0A1B8TU24"/>
<dbReference type="SUPFAM" id="SSF52833">
    <property type="entry name" value="Thioredoxin-like"/>
    <property type="match status" value="1"/>
</dbReference>
<dbReference type="EMBL" id="LSFM01000023">
    <property type="protein sequence ID" value="OBY63029.1"/>
    <property type="molecule type" value="Genomic_DNA"/>
</dbReference>
<accession>A0A1B8TU24</accession>
<organism evidence="3 4">
    <name type="scientific">Polaribacter vadi</name>
    <dbReference type="NCBI Taxonomy" id="1774273"/>
    <lineage>
        <taxon>Bacteria</taxon>
        <taxon>Pseudomonadati</taxon>
        <taxon>Bacteroidota</taxon>
        <taxon>Flavobacteriia</taxon>
        <taxon>Flavobacteriales</taxon>
        <taxon>Flavobacteriaceae</taxon>
    </lineage>
</organism>
<dbReference type="PANTHER" id="PTHR30041:SF8">
    <property type="entry name" value="PROTEIN YFFB"/>
    <property type="match status" value="1"/>
</dbReference>
<dbReference type="Proteomes" id="UP000092584">
    <property type="component" value="Unassembled WGS sequence"/>
</dbReference>
<reference evidence="4" key="1">
    <citation type="submission" date="2016-02" db="EMBL/GenBank/DDBJ databases">
        <authorList>
            <person name="Shin S.-K."/>
            <person name="Yi H."/>
            <person name="Kim E."/>
        </authorList>
    </citation>
    <scope>NUCLEOTIDE SEQUENCE [LARGE SCALE GENOMIC DNA]</scope>
    <source>
        <strain evidence="4">LPB0003</strain>
    </source>
</reference>
<proteinExistence type="inferred from homology"/>
<dbReference type="Gene3D" id="3.40.30.10">
    <property type="entry name" value="Glutaredoxin"/>
    <property type="match status" value="1"/>
</dbReference>
<dbReference type="OrthoDB" id="1120494at2"/>
<comment type="similarity">
    <text evidence="1 2">Belongs to the ArsC family.</text>
</comment>
<dbReference type="InterPro" id="IPR006660">
    <property type="entry name" value="Arsenate_reductase-like"/>
</dbReference>
<protein>
    <submittedName>
        <fullName evidence="3">Arsenate reductase</fullName>
    </submittedName>
</protein>
<dbReference type="STRING" id="1774273.LPB03_12925"/>
<dbReference type="PROSITE" id="PS51353">
    <property type="entry name" value="ARSC"/>
    <property type="match status" value="1"/>
</dbReference>
<evidence type="ECO:0000313" key="4">
    <source>
        <dbReference type="Proteomes" id="UP000092584"/>
    </source>
</evidence>
<dbReference type="RefSeq" id="WP_065320006.1">
    <property type="nucleotide sequence ID" value="NZ_CAXBLX010000006.1"/>
</dbReference>
<dbReference type="Pfam" id="PF03960">
    <property type="entry name" value="ArsC"/>
    <property type="match status" value="1"/>
</dbReference>
<gene>
    <name evidence="3" type="ORF">LPB3_12940</name>
</gene>
<dbReference type="KEGG" id="pob:LPB03_12925"/>
<name>A0A1B8TU24_9FLAO</name>
<evidence type="ECO:0000313" key="3">
    <source>
        <dbReference type="EMBL" id="OBY63029.1"/>
    </source>
</evidence>
<dbReference type="InterPro" id="IPR036249">
    <property type="entry name" value="Thioredoxin-like_sf"/>
</dbReference>
<evidence type="ECO:0000256" key="1">
    <source>
        <dbReference type="ARBA" id="ARBA00007198"/>
    </source>
</evidence>
<evidence type="ECO:0000256" key="2">
    <source>
        <dbReference type="PROSITE-ProRule" id="PRU01282"/>
    </source>
</evidence>
<dbReference type="PANTHER" id="PTHR30041">
    <property type="entry name" value="ARSENATE REDUCTASE"/>
    <property type="match status" value="1"/>
</dbReference>
<keyword evidence="4" id="KW-1185">Reference proteome</keyword>
<comment type="caution">
    <text evidence="3">The sequence shown here is derived from an EMBL/GenBank/DDBJ whole genome shotgun (WGS) entry which is preliminary data.</text>
</comment>